<dbReference type="Proteomes" id="UP000298805">
    <property type="component" value="Chromosome"/>
</dbReference>
<proteinExistence type="predicted"/>
<sequence>MLKSIRKTLRSKENKYHKRDLIKKLQKDHQKLLKLFLALEEAINKKSPNAIKKLHHFIDELELHLILENSQFYTHLESKYRFCNLKKLKEIKEEIPKNATLFLQLKNTLEEKNFAEAQELFNIIRTFLFKRIRFEEEKLYKIYDNLHTCNEIYLLLR</sequence>
<reference evidence="2" key="3">
    <citation type="submission" date="2019-06" db="EMBL/GenBank/DDBJ databases">
        <title>A comparative analysis of the Nautiliaceae.</title>
        <authorList>
            <person name="Grosche A."/>
            <person name="Smedile F."/>
            <person name="Vetriani C."/>
        </authorList>
    </citation>
    <scope>NUCLEOTIDE SEQUENCE</scope>
    <source>
        <strain evidence="2">TB6</strain>
    </source>
</reference>
<dbReference type="Gene3D" id="1.20.120.1370">
    <property type="entry name" value="Regulator of RNA polymerase sigma(70) subunit, domain 4"/>
    <property type="match status" value="1"/>
</dbReference>
<dbReference type="Pfam" id="PF01814">
    <property type="entry name" value="Hemerythrin"/>
    <property type="match status" value="1"/>
</dbReference>
<dbReference type="RefSeq" id="WP_123351716.1">
    <property type="nucleotide sequence ID" value="NZ_CP027432.2"/>
</dbReference>
<gene>
    <name evidence="2" type="ORF">C6V80_05705</name>
    <name evidence="3" type="ORF">EDC58_0284</name>
</gene>
<evidence type="ECO:0000313" key="5">
    <source>
        <dbReference type="Proteomes" id="UP000298805"/>
    </source>
</evidence>
<keyword evidence="5" id="KW-1185">Reference proteome</keyword>
<evidence type="ECO:0000313" key="2">
    <source>
        <dbReference type="EMBL" id="QCI28470.1"/>
    </source>
</evidence>
<dbReference type="EMBL" id="CP027432">
    <property type="protein sequence ID" value="QCI28470.1"/>
    <property type="molecule type" value="Genomic_DNA"/>
</dbReference>
<evidence type="ECO:0000259" key="1">
    <source>
        <dbReference type="Pfam" id="PF01814"/>
    </source>
</evidence>
<evidence type="ECO:0000313" key="4">
    <source>
        <dbReference type="Proteomes" id="UP000272781"/>
    </source>
</evidence>
<name>A0AAJ4RDV3_9BACT</name>
<evidence type="ECO:0000313" key="3">
    <source>
        <dbReference type="EMBL" id="ROR40803.1"/>
    </source>
</evidence>
<dbReference type="AlphaFoldDB" id="A0AAJ4RDV3"/>
<organism evidence="3 4">
    <name type="scientific">Caminibacter pacificus</name>
    <dbReference type="NCBI Taxonomy" id="1424653"/>
    <lineage>
        <taxon>Bacteria</taxon>
        <taxon>Pseudomonadati</taxon>
        <taxon>Campylobacterota</taxon>
        <taxon>Epsilonproteobacteria</taxon>
        <taxon>Nautiliales</taxon>
        <taxon>Nautiliaceae</taxon>
        <taxon>Caminibacter</taxon>
    </lineage>
</organism>
<dbReference type="Proteomes" id="UP000272781">
    <property type="component" value="Unassembled WGS sequence"/>
</dbReference>
<dbReference type="EMBL" id="RJVK01000001">
    <property type="protein sequence ID" value="ROR40803.1"/>
    <property type="molecule type" value="Genomic_DNA"/>
</dbReference>
<accession>A0AAJ4RDV3</accession>
<dbReference type="InterPro" id="IPR038309">
    <property type="entry name" value="Rsd/AlgQ_sf"/>
</dbReference>
<protein>
    <submittedName>
        <fullName evidence="3">Hemerythrin HHE cation binding domain-containing protein</fullName>
    </submittedName>
</protein>
<reference evidence="5" key="1">
    <citation type="submission" date="2018-03" db="EMBL/GenBank/DDBJ databases">
        <title>A comparative analysis of the Nautiliaceae.</title>
        <authorList>
            <person name="Grosche A."/>
            <person name="Smedile F."/>
            <person name="Vetriani C."/>
        </authorList>
    </citation>
    <scope>NUCLEOTIDE SEQUENCE [LARGE SCALE GENOMIC DNA]</scope>
    <source>
        <strain evidence="5">TB6</strain>
    </source>
</reference>
<dbReference type="InterPro" id="IPR012312">
    <property type="entry name" value="Hemerythrin-like"/>
</dbReference>
<feature type="domain" description="Hemerythrin-like" evidence="1">
    <location>
        <begin position="21"/>
        <end position="141"/>
    </location>
</feature>
<reference evidence="3 4" key="2">
    <citation type="submission" date="2018-11" db="EMBL/GenBank/DDBJ databases">
        <title>Genomic Encyclopedia of Type Strains, Phase IV (KMG-IV): sequencing the most valuable type-strain genomes for metagenomic binning, comparative biology and taxonomic classification.</title>
        <authorList>
            <person name="Goeker M."/>
        </authorList>
    </citation>
    <scope>NUCLEOTIDE SEQUENCE [LARGE SCALE GENOMIC DNA]</scope>
    <source>
        <strain evidence="3 4">DSM 27783</strain>
    </source>
</reference>